<proteinExistence type="predicted"/>
<name>A0AAW1JNX7_POPJA</name>
<evidence type="ECO:0000313" key="2">
    <source>
        <dbReference type="EMBL" id="KAK9704621.1"/>
    </source>
</evidence>
<accession>A0AAW1JNX7</accession>
<evidence type="ECO:0000256" key="1">
    <source>
        <dbReference type="SAM" id="MobiDB-lite"/>
    </source>
</evidence>
<dbReference type="EMBL" id="JASPKY010000346">
    <property type="protein sequence ID" value="KAK9704621.1"/>
    <property type="molecule type" value="Genomic_DNA"/>
</dbReference>
<reference evidence="2 3" key="1">
    <citation type="journal article" date="2024" name="BMC Genomics">
        <title>De novo assembly and annotation of Popillia japonica's genome with initial clues to its potential as an invasive pest.</title>
        <authorList>
            <person name="Cucini C."/>
            <person name="Boschi S."/>
            <person name="Funari R."/>
            <person name="Cardaioli E."/>
            <person name="Iannotti N."/>
            <person name="Marturano G."/>
            <person name="Paoli F."/>
            <person name="Bruttini M."/>
            <person name="Carapelli A."/>
            <person name="Frati F."/>
            <person name="Nardi F."/>
        </authorList>
    </citation>
    <scope>NUCLEOTIDE SEQUENCE [LARGE SCALE GENOMIC DNA]</scope>
    <source>
        <strain evidence="2">DMR45628</strain>
    </source>
</reference>
<gene>
    <name evidence="2" type="ORF">QE152_g27762</name>
</gene>
<keyword evidence="3" id="KW-1185">Reference proteome</keyword>
<dbReference type="Proteomes" id="UP001458880">
    <property type="component" value="Unassembled WGS sequence"/>
</dbReference>
<sequence>MCTEKRCPQGQEGRGRGTFRRNYRSRGRSQSYRARGRGVSTKETANTIEERIALYAAHICSETQGKVSRQSTHICSETQGKVSFVLDSGASNHFVREDLEKYMDNIKILPNPVSVYIANGEIDLKRA</sequence>
<comment type="caution">
    <text evidence="2">The sequence shown here is derived from an EMBL/GenBank/DDBJ whole genome shotgun (WGS) entry which is preliminary data.</text>
</comment>
<dbReference type="AlphaFoldDB" id="A0AAW1JNX7"/>
<protein>
    <submittedName>
        <fullName evidence="2">Uncharacterized protein</fullName>
    </submittedName>
</protein>
<organism evidence="2 3">
    <name type="scientific">Popillia japonica</name>
    <name type="common">Japanese beetle</name>
    <dbReference type="NCBI Taxonomy" id="7064"/>
    <lineage>
        <taxon>Eukaryota</taxon>
        <taxon>Metazoa</taxon>
        <taxon>Ecdysozoa</taxon>
        <taxon>Arthropoda</taxon>
        <taxon>Hexapoda</taxon>
        <taxon>Insecta</taxon>
        <taxon>Pterygota</taxon>
        <taxon>Neoptera</taxon>
        <taxon>Endopterygota</taxon>
        <taxon>Coleoptera</taxon>
        <taxon>Polyphaga</taxon>
        <taxon>Scarabaeiformia</taxon>
        <taxon>Scarabaeidae</taxon>
        <taxon>Rutelinae</taxon>
        <taxon>Popillia</taxon>
    </lineage>
</organism>
<feature type="region of interest" description="Disordered" evidence="1">
    <location>
        <begin position="1"/>
        <end position="43"/>
    </location>
</feature>
<evidence type="ECO:0000313" key="3">
    <source>
        <dbReference type="Proteomes" id="UP001458880"/>
    </source>
</evidence>
<feature type="compositionally biased region" description="Basic residues" evidence="1">
    <location>
        <begin position="17"/>
        <end position="27"/>
    </location>
</feature>